<evidence type="ECO:0000313" key="4">
    <source>
        <dbReference type="Proteomes" id="UP000813461"/>
    </source>
</evidence>
<reference evidence="3" key="1">
    <citation type="journal article" date="2021" name="Nat. Commun.">
        <title>Genetic determinants of endophytism in the Arabidopsis root mycobiome.</title>
        <authorList>
            <person name="Mesny F."/>
            <person name="Miyauchi S."/>
            <person name="Thiergart T."/>
            <person name="Pickel B."/>
            <person name="Atanasova L."/>
            <person name="Karlsson M."/>
            <person name="Huettel B."/>
            <person name="Barry K.W."/>
            <person name="Haridas S."/>
            <person name="Chen C."/>
            <person name="Bauer D."/>
            <person name="Andreopoulos W."/>
            <person name="Pangilinan J."/>
            <person name="LaButti K."/>
            <person name="Riley R."/>
            <person name="Lipzen A."/>
            <person name="Clum A."/>
            <person name="Drula E."/>
            <person name="Henrissat B."/>
            <person name="Kohler A."/>
            <person name="Grigoriev I.V."/>
            <person name="Martin F.M."/>
            <person name="Hacquard S."/>
        </authorList>
    </citation>
    <scope>NUCLEOTIDE SEQUENCE</scope>
    <source>
        <strain evidence="3">MPI-SDFR-AT-0120</strain>
    </source>
</reference>
<gene>
    <name evidence="3" type="ORF">FB567DRAFT_455284</name>
</gene>
<evidence type="ECO:0000256" key="1">
    <source>
        <dbReference type="SAM" id="MobiDB-lite"/>
    </source>
</evidence>
<accession>A0A8K0VTH9</accession>
<feature type="transmembrane region" description="Helical" evidence="2">
    <location>
        <begin position="122"/>
        <end position="144"/>
    </location>
</feature>
<dbReference type="InterPro" id="IPR018750">
    <property type="entry name" value="DUF2306_membrane"/>
</dbReference>
<organism evidence="3 4">
    <name type="scientific">Paraphoma chrysanthemicola</name>
    <dbReference type="NCBI Taxonomy" id="798071"/>
    <lineage>
        <taxon>Eukaryota</taxon>
        <taxon>Fungi</taxon>
        <taxon>Dikarya</taxon>
        <taxon>Ascomycota</taxon>
        <taxon>Pezizomycotina</taxon>
        <taxon>Dothideomycetes</taxon>
        <taxon>Pleosporomycetidae</taxon>
        <taxon>Pleosporales</taxon>
        <taxon>Pleosporineae</taxon>
        <taxon>Phaeosphaeriaceae</taxon>
        <taxon>Paraphoma</taxon>
    </lineage>
</organism>
<evidence type="ECO:0000313" key="3">
    <source>
        <dbReference type="EMBL" id="KAH7071730.1"/>
    </source>
</evidence>
<keyword evidence="2" id="KW-0472">Membrane</keyword>
<feature type="transmembrane region" description="Helical" evidence="2">
    <location>
        <begin position="188"/>
        <end position="208"/>
    </location>
</feature>
<dbReference type="Pfam" id="PF10067">
    <property type="entry name" value="DUF2306"/>
    <property type="match status" value="1"/>
</dbReference>
<protein>
    <recommendedName>
        <fullName evidence="5">Microtubule associated protein</fullName>
    </recommendedName>
</protein>
<feature type="region of interest" description="Disordered" evidence="1">
    <location>
        <begin position="324"/>
        <end position="344"/>
    </location>
</feature>
<keyword evidence="4" id="KW-1185">Reference proteome</keyword>
<keyword evidence="2" id="KW-1133">Transmembrane helix</keyword>
<evidence type="ECO:0008006" key="5">
    <source>
        <dbReference type="Google" id="ProtNLM"/>
    </source>
</evidence>
<feature type="transmembrane region" description="Helical" evidence="2">
    <location>
        <begin position="88"/>
        <end position="110"/>
    </location>
</feature>
<dbReference type="AlphaFoldDB" id="A0A8K0VTH9"/>
<dbReference type="Proteomes" id="UP000813461">
    <property type="component" value="Unassembled WGS sequence"/>
</dbReference>
<sequence>MTSPPPPQPKDFKSRASKIHKVVGFEKRYNFALWFIFAGALFGFTLARFMYLDFRKNFCPKGVGNGGNSAAPGECYYYLNFDRYKIGILLHLAGILPASVLVVMQFTPYIRHRWIIVHRISGYCAILLYTVSLVGALMIARRAFGGGLDVQVWVGFVGIGVLVCFIISYSNIKRLQIEQHRAWMLRGWFYAGAIITSRLVMIIATSVISSVGGYYQVWSCAKIEATLSDPSLLLSKYAACEAYVNGTEANAVAVVEANLSGETAVNAGAGLGVSFGMALWLAVAVHAVGVEVYLHLTPREAQRLRQVSYQRQLEAGMRCPGSSGLTTDRLGDAEPWAGAEAKSSGDCASDLAAVVSSDDECAQGAKARES</sequence>
<proteinExistence type="predicted"/>
<dbReference type="OrthoDB" id="193478at2759"/>
<keyword evidence="2" id="KW-0812">Transmembrane</keyword>
<feature type="transmembrane region" description="Helical" evidence="2">
    <location>
        <begin position="277"/>
        <end position="296"/>
    </location>
</feature>
<name>A0A8K0VTH9_9PLEO</name>
<comment type="caution">
    <text evidence="3">The sequence shown here is derived from an EMBL/GenBank/DDBJ whole genome shotgun (WGS) entry which is preliminary data.</text>
</comment>
<dbReference type="EMBL" id="JAGMVJ010000024">
    <property type="protein sequence ID" value="KAH7071730.1"/>
    <property type="molecule type" value="Genomic_DNA"/>
</dbReference>
<feature type="transmembrane region" description="Helical" evidence="2">
    <location>
        <begin position="150"/>
        <end position="167"/>
    </location>
</feature>
<feature type="transmembrane region" description="Helical" evidence="2">
    <location>
        <begin position="31"/>
        <end position="51"/>
    </location>
</feature>
<evidence type="ECO:0000256" key="2">
    <source>
        <dbReference type="SAM" id="Phobius"/>
    </source>
</evidence>